<evidence type="ECO:0000313" key="3">
    <source>
        <dbReference type="Proteomes" id="UP000651112"/>
    </source>
</evidence>
<keyword evidence="1" id="KW-0472">Membrane</keyword>
<dbReference type="RefSeq" id="WP_190315001.1">
    <property type="nucleotide sequence ID" value="NZ_JACNYL010000004.1"/>
</dbReference>
<keyword evidence="1" id="KW-1133">Transmembrane helix</keyword>
<sequence length="249" mass="27356">MNDKELDELFKEQLSNHTAPPREDIWHQIEGQLEQEKIIPVKKVSWIGYAAMAIGCLGLIALLYIIMQSTPAGDIPTMAQNEVSTTPTNTAQESSIPVQPVDPVIKGYTEQSEQEVTKIQASVQSASRLKQKNPVSKPEERHLELVELKPAGVSPSLTAGLNIDDKAPQEYAVSVPPIAPLIDSPETEESMLASSRKPAEGIVPGILNKISDALNPTDNTTIQFSKDEEGFLRLDIVNSLVKNRSKKRR</sequence>
<dbReference type="Proteomes" id="UP000651112">
    <property type="component" value="Unassembled WGS sequence"/>
</dbReference>
<comment type="caution">
    <text evidence="2">The sequence shown here is derived from an EMBL/GenBank/DDBJ whole genome shotgun (WGS) entry which is preliminary data.</text>
</comment>
<dbReference type="EMBL" id="JACNYL010000004">
    <property type="protein sequence ID" value="MBD1423222.1"/>
    <property type="molecule type" value="Genomic_DNA"/>
</dbReference>
<gene>
    <name evidence="2" type="ORF">H8B21_16780</name>
</gene>
<accession>A0ABR7XVZ1</accession>
<protein>
    <submittedName>
        <fullName evidence="2">Uncharacterized protein</fullName>
    </submittedName>
</protein>
<keyword evidence="3" id="KW-1185">Reference proteome</keyword>
<reference evidence="2 3" key="1">
    <citation type="submission" date="2020-08" db="EMBL/GenBank/DDBJ databases">
        <title>Sphingobacterium sp. DN00404 isolated from aquaculture water.</title>
        <authorList>
            <person name="Zhang M."/>
        </authorList>
    </citation>
    <scope>NUCLEOTIDE SEQUENCE [LARGE SCALE GENOMIC DNA]</scope>
    <source>
        <strain evidence="2 3">KCTC 42746</strain>
    </source>
</reference>
<proteinExistence type="predicted"/>
<feature type="transmembrane region" description="Helical" evidence="1">
    <location>
        <begin position="46"/>
        <end position="67"/>
    </location>
</feature>
<organism evidence="2 3">
    <name type="scientific">Sphingobacterium chuzhouense</name>
    <dbReference type="NCBI Taxonomy" id="1742264"/>
    <lineage>
        <taxon>Bacteria</taxon>
        <taxon>Pseudomonadati</taxon>
        <taxon>Bacteroidota</taxon>
        <taxon>Sphingobacteriia</taxon>
        <taxon>Sphingobacteriales</taxon>
        <taxon>Sphingobacteriaceae</taxon>
        <taxon>Sphingobacterium</taxon>
    </lineage>
</organism>
<evidence type="ECO:0000313" key="2">
    <source>
        <dbReference type="EMBL" id="MBD1423222.1"/>
    </source>
</evidence>
<name>A0ABR7XVZ1_9SPHI</name>
<keyword evidence="1" id="KW-0812">Transmembrane</keyword>
<evidence type="ECO:0000256" key="1">
    <source>
        <dbReference type="SAM" id="Phobius"/>
    </source>
</evidence>